<dbReference type="GO" id="GO:0016491">
    <property type="term" value="F:oxidoreductase activity"/>
    <property type="evidence" value="ECO:0007669"/>
    <property type="project" value="InterPro"/>
</dbReference>
<dbReference type="Gene3D" id="1.10.1280.10">
    <property type="entry name" value="Di-copper center containing domain from catechol oxidase"/>
    <property type="match status" value="1"/>
</dbReference>
<feature type="transmembrane region" description="Helical" evidence="3">
    <location>
        <begin position="364"/>
        <end position="386"/>
    </location>
</feature>
<dbReference type="Pfam" id="PF00264">
    <property type="entry name" value="Tyrosinase"/>
    <property type="match status" value="1"/>
</dbReference>
<evidence type="ECO:0000259" key="4">
    <source>
        <dbReference type="PROSITE" id="PS00497"/>
    </source>
</evidence>
<evidence type="ECO:0000313" key="6">
    <source>
        <dbReference type="EMBL" id="AFC87780.1"/>
    </source>
</evidence>
<evidence type="ECO:0000256" key="3">
    <source>
        <dbReference type="SAM" id="Phobius"/>
    </source>
</evidence>
<dbReference type="PANTHER" id="PTHR11474">
    <property type="entry name" value="TYROSINASE FAMILY MEMBER"/>
    <property type="match status" value="1"/>
</dbReference>
<evidence type="ECO:0000256" key="1">
    <source>
        <dbReference type="ARBA" id="ARBA00022723"/>
    </source>
</evidence>
<dbReference type="GO" id="GO:0046872">
    <property type="term" value="F:metal ion binding"/>
    <property type="evidence" value="ECO:0007669"/>
    <property type="project" value="UniProtKB-KW"/>
</dbReference>
<dbReference type="PROSITE" id="PS00498">
    <property type="entry name" value="TYROSINASE_2"/>
    <property type="match status" value="1"/>
</dbReference>
<name>H9B8J5_SCHMD</name>
<proteinExistence type="evidence at transcript level"/>
<dbReference type="InterPro" id="IPR002227">
    <property type="entry name" value="Tyrosinase_Cu-bd"/>
</dbReference>
<evidence type="ECO:0000259" key="5">
    <source>
        <dbReference type="PROSITE" id="PS00498"/>
    </source>
</evidence>
<keyword evidence="2" id="KW-0186">Copper</keyword>
<sequence>MRSYDVFIFLSVLNISKYQLADFLITNSSSNLHCDPVNEDNIQLVNASIYDTMVYLHFYASRSTMSKELMESCTDKDNKLDFAHKGPAFFTWHRHYLLMFEDLLRSIAVEQFGYFNFTLPYWDWTNQTTCNICTNDLLGDIPTEDQESNSTFFKWKPICPQKPNDFDCHICDPSQEEPFLWRKYSSTVDRLPNQNEIDELFSINQYDSEPFNSSTFSRKSFRNFAEGYYRVDQNSDDMKMKDIGKGLPHQNIMMHNMVHSFINGTWMDFTTSPNDPLFLLHHTFMDKIFEIWLLRNRRSTYPGKSSTPIGQHADDFIVPFLPLIRNRNLFTSANEFGYAYDNNIVGNKLFKNHQLDFEKSSSEIYYILTAVAFVVLVATIVGLYCFRPSQISHTAYEFIEDQEQEEKTNYFNNNEKMPLLK</sequence>
<dbReference type="AlphaFoldDB" id="H9B8J5"/>
<dbReference type="PANTHER" id="PTHR11474:SF126">
    <property type="entry name" value="TYROSINASE-LIKE PROTEIN TYR-1-RELATED"/>
    <property type="match status" value="1"/>
</dbReference>
<dbReference type="OrthoDB" id="5913710at2759"/>
<accession>H9B8J5</accession>
<dbReference type="SUPFAM" id="SSF48056">
    <property type="entry name" value="Di-copper centre-containing domain"/>
    <property type="match status" value="1"/>
</dbReference>
<protein>
    <submittedName>
        <fullName evidence="6">Tyrosinase</fullName>
    </submittedName>
</protein>
<dbReference type="PROSITE" id="PS00497">
    <property type="entry name" value="TYROSINASE_1"/>
    <property type="match status" value="1"/>
</dbReference>
<keyword evidence="3" id="KW-1133">Transmembrane helix</keyword>
<reference evidence="6" key="1">
    <citation type="journal article" date="2011" name="PLoS Genet.">
        <title>dlx and sp6-9 Control optic cup regeneration in a prototypic eye.</title>
        <authorList>
            <person name="Lapan S.W."/>
            <person name="Reddien P.W."/>
        </authorList>
    </citation>
    <scope>NUCLEOTIDE SEQUENCE</scope>
</reference>
<keyword evidence="1" id="KW-0479">Metal-binding</keyword>
<keyword evidence="3" id="KW-0472">Membrane</keyword>
<evidence type="ECO:0000256" key="2">
    <source>
        <dbReference type="ARBA" id="ARBA00023008"/>
    </source>
</evidence>
<keyword evidence="3" id="KW-0812">Transmembrane</keyword>
<feature type="domain" description="Tyrosinase copper-binding" evidence="5">
    <location>
        <begin position="275"/>
        <end position="286"/>
    </location>
</feature>
<dbReference type="EMBL" id="JN983828">
    <property type="protein sequence ID" value="AFC87780.1"/>
    <property type="molecule type" value="mRNA"/>
</dbReference>
<dbReference type="PRINTS" id="PR00092">
    <property type="entry name" value="TYROSINASE"/>
</dbReference>
<organism evidence="6">
    <name type="scientific">Schmidtea mediterranea</name>
    <name type="common">Freshwater planarian flatworm</name>
    <dbReference type="NCBI Taxonomy" id="79327"/>
    <lineage>
        <taxon>Eukaryota</taxon>
        <taxon>Metazoa</taxon>
        <taxon>Spiralia</taxon>
        <taxon>Lophotrochozoa</taxon>
        <taxon>Platyhelminthes</taxon>
        <taxon>Rhabditophora</taxon>
        <taxon>Seriata</taxon>
        <taxon>Tricladida</taxon>
        <taxon>Continenticola</taxon>
        <taxon>Geoplanoidea</taxon>
        <taxon>Dugesiidae</taxon>
        <taxon>Schmidtea</taxon>
    </lineage>
</organism>
<dbReference type="InterPro" id="IPR050316">
    <property type="entry name" value="Tyrosinase/Hemocyanin"/>
</dbReference>
<dbReference type="InterPro" id="IPR008922">
    <property type="entry name" value="Di-copper_centre_dom_sf"/>
</dbReference>
<feature type="domain" description="Tyrosinase copper-binding" evidence="4">
    <location>
        <begin position="84"/>
        <end position="101"/>
    </location>
</feature>